<comment type="caution">
    <text evidence="1">The sequence shown here is derived from an EMBL/GenBank/DDBJ whole genome shotgun (WGS) entry which is preliminary data.</text>
</comment>
<dbReference type="AlphaFoldDB" id="A0AAD6EBG5"/>
<dbReference type="RefSeq" id="XP_056755347.1">
    <property type="nucleotide sequence ID" value="XM_056895599.1"/>
</dbReference>
<dbReference type="GeneID" id="81585841"/>
<dbReference type="Proteomes" id="UP001213799">
    <property type="component" value="Unassembled WGS sequence"/>
</dbReference>
<evidence type="ECO:0000313" key="1">
    <source>
        <dbReference type="EMBL" id="KAJ5607923.1"/>
    </source>
</evidence>
<reference evidence="1" key="1">
    <citation type="journal article" date="2023" name="IMA Fungus">
        <title>Comparative genomic study of the Penicillium genus elucidates a diverse pangenome and 15 lateral gene transfer events.</title>
        <authorList>
            <person name="Petersen C."/>
            <person name="Sorensen T."/>
            <person name="Nielsen M.R."/>
            <person name="Sondergaard T.E."/>
            <person name="Sorensen J.L."/>
            <person name="Fitzpatrick D.A."/>
            <person name="Frisvad J.C."/>
            <person name="Nielsen K.L."/>
        </authorList>
    </citation>
    <scope>NUCLEOTIDE SEQUENCE</scope>
    <source>
        <strain evidence="1">IBT 12815</strain>
    </source>
</reference>
<name>A0AAD6EBG5_9EURO</name>
<dbReference type="EMBL" id="JAQJAE010000002">
    <property type="protein sequence ID" value="KAJ5607923.1"/>
    <property type="molecule type" value="Genomic_DNA"/>
</dbReference>
<reference evidence="1" key="2">
    <citation type="submission" date="2023-01" db="EMBL/GenBank/DDBJ databases">
        <authorList>
            <person name="Petersen C."/>
        </authorList>
    </citation>
    <scope>NUCLEOTIDE SEQUENCE</scope>
    <source>
        <strain evidence="1">IBT 12815</strain>
    </source>
</reference>
<evidence type="ECO:0000313" key="2">
    <source>
        <dbReference type="Proteomes" id="UP001213799"/>
    </source>
</evidence>
<protein>
    <submittedName>
        <fullName evidence="1">Uncharacterized protein</fullName>
    </submittedName>
</protein>
<gene>
    <name evidence="1" type="ORF">N7537_004542</name>
</gene>
<organism evidence="1 2">
    <name type="scientific">Penicillium hordei</name>
    <dbReference type="NCBI Taxonomy" id="40994"/>
    <lineage>
        <taxon>Eukaryota</taxon>
        <taxon>Fungi</taxon>
        <taxon>Dikarya</taxon>
        <taxon>Ascomycota</taxon>
        <taxon>Pezizomycotina</taxon>
        <taxon>Eurotiomycetes</taxon>
        <taxon>Eurotiomycetidae</taxon>
        <taxon>Eurotiales</taxon>
        <taxon>Aspergillaceae</taxon>
        <taxon>Penicillium</taxon>
    </lineage>
</organism>
<accession>A0AAD6EBG5</accession>
<keyword evidence="2" id="KW-1185">Reference proteome</keyword>
<proteinExistence type="predicted"/>
<sequence>MAWGIPSESSPVSSPLYYMCNRSSRHRFDRNSKIENLSTWPSPATSKSQSMAQLFPPFQQYLDHVDNAQRTMDWHIGDSTQAANGLGIMELPRRKQQLVIAANNVDEELVVSSLLAFLEAITLRHPHVKCDWSSRRRNLKAKFGASDLRAVVDGALVDPRNNNVKALIEAKKNKSNGFGKSIRVTWQQSAEVVTTIRNQNLTPGTPVFLISQEASELFLVVGTFGEKYLDYISGRTTELALKDFLMLERFGPWEISDAKHLEMFAGIVLAIAIQESK</sequence>